<evidence type="ECO:0000256" key="1">
    <source>
        <dbReference type="SAM" id="Phobius"/>
    </source>
</evidence>
<evidence type="ECO:0000313" key="2">
    <source>
        <dbReference type="EMBL" id="SEF62829.1"/>
    </source>
</evidence>
<keyword evidence="3" id="KW-1185">Reference proteome</keyword>
<keyword evidence="1" id="KW-0472">Membrane</keyword>
<feature type="transmembrane region" description="Helical" evidence="1">
    <location>
        <begin position="25"/>
        <end position="43"/>
    </location>
</feature>
<dbReference type="InterPro" id="IPR027961">
    <property type="entry name" value="DUF4442"/>
</dbReference>
<accession>A0A1H5TJ41</accession>
<protein>
    <recommendedName>
        <fullName evidence="4">Acyl-coenzyme A thioesterase PaaI, contains HGG motif</fullName>
    </recommendedName>
</protein>
<dbReference type="SUPFAM" id="SSF54637">
    <property type="entry name" value="Thioesterase/thiol ester dehydrase-isomerase"/>
    <property type="match status" value="1"/>
</dbReference>
<gene>
    <name evidence="2" type="ORF">SAMN03080598_00789</name>
</gene>
<dbReference type="EMBL" id="FNVR01000003">
    <property type="protein sequence ID" value="SEF62829.1"/>
    <property type="molecule type" value="Genomic_DNA"/>
</dbReference>
<evidence type="ECO:0008006" key="4">
    <source>
        <dbReference type="Google" id="ProtNLM"/>
    </source>
</evidence>
<sequence>METQLTTPTLSRAALAYQRKMTNPFIFWLAMLIKLPSAVFWRLKIKTLNTEKCEVTIPYFWRSQNPFKSIYFAALAGAAELSTGALCQLALAGKGQFSMLVVDFRAEYSKKANSKITFSCNQGEELFSLINSLKVGEATQLTMISTGKNTSDELVAKFFVTWSFKRKS</sequence>
<reference evidence="3" key="1">
    <citation type="submission" date="2016-10" db="EMBL/GenBank/DDBJ databases">
        <authorList>
            <person name="Varghese N."/>
            <person name="Submissions S."/>
        </authorList>
    </citation>
    <scope>NUCLEOTIDE SEQUENCE [LARGE SCALE GENOMIC DNA]</scope>
    <source>
        <strain evidence="3">DSM 17298</strain>
    </source>
</reference>
<dbReference type="OrthoDB" id="9153186at2"/>
<dbReference type="InterPro" id="IPR029069">
    <property type="entry name" value="HotDog_dom_sf"/>
</dbReference>
<dbReference type="STRING" id="1120964.GCA_001313265_04608"/>
<dbReference type="Gene3D" id="3.10.129.10">
    <property type="entry name" value="Hotdog Thioesterase"/>
    <property type="match status" value="1"/>
</dbReference>
<proteinExistence type="predicted"/>
<dbReference type="AlphaFoldDB" id="A0A1H5TJ41"/>
<keyword evidence="1" id="KW-0812">Transmembrane</keyword>
<organism evidence="2 3">
    <name type="scientific">Algoriphagus boritolerans DSM 17298 = JCM 18970</name>
    <dbReference type="NCBI Taxonomy" id="1120964"/>
    <lineage>
        <taxon>Bacteria</taxon>
        <taxon>Pseudomonadati</taxon>
        <taxon>Bacteroidota</taxon>
        <taxon>Cytophagia</taxon>
        <taxon>Cytophagales</taxon>
        <taxon>Cyclobacteriaceae</taxon>
        <taxon>Algoriphagus</taxon>
    </lineage>
</organism>
<dbReference type="Proteomes" id="UP000236736">
    <property type="component" value="Unassembled WGS sequence"/>
</dbReference>
<dbReference type="Pfam" id="PF14539">
    <property type="entry name" value="DUF4442"/>
    <property type="match status" value="1"/>
</dbReference>
<evidence type="ECO:0000313" key="3">
    <source>
        <dbReference type="Proteomes" id="UP000236736"/>
    </source>
</evidence>
<name>A0A1H5TJ41_9BACT</name>
<keyword evidence="1" id="KW-1133">Transmembrane helix</keyword>
<dbReference type="RefSeq" id="WP_103923503.1">
    <property type="nucleotide sequence ID" value="NZ_FNVR01000003.1"/>
</dbReference>